<gene>
    <name evidence="2" type="ORF">DSM104635_02712</name>
</gene>
<evidence type="ECO:0000256" key="1">
    <source>
        <dbReference type="SAM" id="Phobius"/>
    </source>
</evidence>
<name>A0A6I6MMF4_9CAUL</name>
<sequence>MYFNQDDDERDPFELFGDEVAEDSRGDIALQEFENTTEEPAVIEPQQPAKVKTGFSWAGFAGGLAALVWIAGAIGGPLSYFGVTAVLAMDPAMQAGLLALAFGPALLFWVSASAAGESLKTRYLTTELTRLSQQARFPTEAAELEAQRVSNTVKNEIESLNDAVSAALDRLAELETVAQRNANLFGEAINASRDNAAQLSYALKVERDAIVELNTDLKGQTEVIAHSVGRQVRLMREASKIVKTEVGAAEDALQSHLSSFAASAHEMGERTAAFHHAADSAAHATASLNGSMTEMLDGLTQATRLTETAKKSTAEAVLAANETASAVRETTRTAVQEAKRAAQLIRAETVALQDAAAETLAKLQDAAHAARMASEESQAAADYHAASIEKRLGALASAAGAKKVAAPAPRPVAQRPVERQPEPVMVREEVTTLHAAATAAVGRGSSRGRVDVAEPKRVFKGFGSWGNFMPQRDDGPTPTAANESAFELADFGSSTTRKDPDTELKSGAIDLVTDAGVDLGDILNASDLERIARNSRDGASARRRSVIDAAPGAVTRISRHVRRNAKAHDVAIAFRARPDLAKSEKKGEGSELVRAYLLIDAALG</sequence>
<evidence type="ECO:0000313" key="2">
    <source>
        <dbReference type="EMBL" id="QGZ95859.1"/>
    </source>
</evidence>
<evidence type="ECO:0000313" key="3">
    <source>
        <dbReference type="Proteomes" id="UP000431269"/>
    </source>
</evidence>
<keyword evidence="1" id="KW-1133">Transmembrane helix</keyword>
<reference evidence="3" key="1">
    <citation type="submission" date="2019-12" db="EMBL/GenBank/DDBJ databases">
        <title>Complete genome of Terracaulis silvestris 0127_4.</title>
        <authorList>
            <person name="Vieira S."/>
            <person name="Riedel T."/>
            <person name="Sproer C."/>
            <person name="Pascual J."/>
            <person name="Boedeker C."/>
            <person name="Overmann J."/>
        </authorList>
    </citation>
    <scope>NUCLEOTIDE SEQUENCE [LARGE SCALE GENOMIC DNA]</scope>
    <source>
        <strain evidence="3">0127_4</strain>
    </source>
</reference>
<keyword evidence="3" id="KW-1185">Reference proteome</keyword>
<dbReference type="Proteomes" id="UP000431269">
    <property type="component" value="Chromosome"/>
</dbReference>
<feature type="transmembrane region" description="Helical" evidence="1">
    <location>
        <begin position="92"/>
        <end position="112"/>
    </location>
</feature>
<accession>A0A6I6MMF4</accession>
<organism evidence="2 3">
    <name type="scientific">Terricaulis silvestris</name>
    <dbReference type="NCBI Taxonomy" id="2686094"/>
    <lineage>
        <taxon>Bacteria</taxon>
        <taxon>Pseudomonadati</taxon>
        <taxon>Pseudomonadota</taxon>
        <taxon>Alphaproteobacteria</taxon>
        <taxon>Caulobacterales</taxon>
        <taxon>Caulobacteraceae</taxon>
        <taxon>Terricaulis</taxon>
    </lineage>
</organism>
<keyword evidence="1" id="KW-0812">Transmembrane</keyword>
<evidence type="ECO:0008006" key="4">
    <source>
        <dbReference type="Google" id="ProtNLM"/>
    </source>
</evidence>
<dbReference type="AlphaFoldDB" id="A0A6I6MMF4"/>
<dbReference type="RefSeq" id="WP_158766685.1">
    <property type="nucleotide sequence ID" value="NZ_CP047045.1"/>
</dbReference>
<keyword evidence="1" id="KW-0472">Membrane</keyword>
<dbReference type="KEGG" id="tsv:DSM104635_02712"/>
<feature type="transmembrane region" description="Helical" evidence="1">
    <location>
        <begin position="57"/>
        <end position="80"/>
    </location>
</feature>
<dbReference type="EMBL" id="CP047045">
    <property type="protein sequence ID" value="QGZ95859.1"/>
    <property type="molecule type" value="Genomic_DNA"/>
</dbReference>
<proteinExistence type="predicted"/>
<protein>
    <recommendedName>
        <fullName evidence="4">ATPase involved in DNA repair</fullName>
    </recommendedName>
</protein>